<evidence type="ECO:0000313" key="2">
    <source>
        <dbReference type="Proteomes" id="UP000516305"/>
    </source>
</evidence>
<evidence type="ECO:0000313" key="1">
    <source>
        <dbReference type="EMBL" id="QNR24645.1"/>
    </source>
</evidence>
<proteinExistence type="predicted"/>
<accession>A0A7H0VFZ7</accession>
<gene>
    <name evidence="1" type="ORF">H4K34_02030</name>
</gene>
<organism evidence="1 2">
    <name type="scientific">Croceimicrobium hydrocarbonivorans</name>
    <dbReference type="NCBI Taxonomy" id="2761580"/>
    <lineage>
        <taxon>Bacteria</taxon>
        <taxon>Pseudomonadati</taxon>
        <taxon>Bacteroidota</taxon>
        <taxon>Flavobacteriia</taxon>
        <taxon>Flavobacteriales</taxon>
        <taxon>Owenweeksiaceae</taxon>
        <taxon>Croceimicrobium</taxon>
    </lineage>
</organism>
<name>A0A7H0VFZ7_9FLAO</name>
<dbReference type="Proteomes" id="UP000516305">
    <property type="component" value="Chromosome"/>
</dbReference>
<dbReference type="EMBL" id="CP060139">
    <property type="protein sequence ID" value="QNR24645.1"/>
    <property type="molecule type" value="Genomic_DNA"/>
</dbReference>
<dbReference type="KEGG" id="chyd:H4K34_02030"/>
<reference evidence="1 2" key="1">
    <citation type="submission" date="2020-08" db="EMBL/GenBank/DDBJ databases">
        <title>Croceimicrobium hydrocarbonivorans gen. nov., sp. nov., a novel marine bacterium isolated from a bacterial consortium that degrades polyethylene terephthalate.</title>
        <authorList>
            <person name="Liu R."/>
        </authorList>
    </citation>
    <scope>NUCLEOTIDE SEQUENCE [LARGE SCALE GENOMIC DNA]</scope>
    <source>
        <strain evidence="1 2">A20-9</strain>
    </source>
</reference>
<dbReference type="RefSeq" id="WP_210759173.1">
    <property type="nucleotide sequence ID" value="NZ_CP060139.1"/>
</dbReference>
<dbReference type="PROSITE" id="PS51257">
    <property type="entry name" value="PROKAR_LIPOPROTEIN"/>
    <property type="match status" value="1"/>
</dbReference>
<sequence length="117" mass="12874">MKKLGLLGLLALVACQNNSESSESESTANSKSYPHYEQMEVELNNQVVYGVIVQDSAGAKISRGYSITFKLRDKVWYDTVYLEMSTGEVAQSESVFAEAVVDDMGGAQFEVTTFDVQ</sequence>
<keyword evidence="2" id="KW-1185">Reference proteome</keyword>
<dbReference type="AlphaFoldDB" id="A0A7H0VFZ7"/>
<protein>
    <submittedName>
        <fullName evidence="1">Uncharacterized protein</fullName>
    </submittedName>
</protein>